<reference evidence="1" key="1">
    <citation type="submission" date="2016-02" db="EMBL/GenBank/DDBJ databases">
        <title>WGS assembly of Manihot esculenta.</title>
        <authorList>
            <person name="Bredeson J.V."/>
            <person name="Prochnik S.E."/>
            <person name="Lyons J.B."/>
            <person name="Schmutz J."/>
            <person name="Grimwood J."/>
            <person name="Vrebalov J."/>
            <person name="Bart R.S."/>
            <person name="Amuge T."/>
            <person name="Ferguson M.E."/>
            <person name="Green R."/>
            <person name="Putnam N."/>
            <person name="Stites J."/>
            <person name="Rounsley S."/>
            <person name="Rokhsar D.S."/>
        </authorList>
    </citation>
    <scope>NUCLEOTIDE SEQUENCE [LARGE SCALE GENOMIC DNA]</scope>
    <source>
        <tissue evidence="1">Leaf</tissue>
    </source>
</reference>
<sequence length="38" mass="4599">MGFADWNALICKHITAYISYYNNIYKFTSFILYEKINE</sequence>
<dbReference type="AlphaFoldDB" id="A0A2C9UBN3"/>
<gene>
    <name evidence="1" type="ORF">MANES_16G134200</name>
</gene>
<dbReference type="EMBL" id="CM004402">
    <property type="protein sequence ID" value="OAY27554.1"/>
    <property type="molecule type" value="Genomic_DNA"/>
</dbReference>
<name>A0A2C9UBN3_MANES</name>
<protein>
    <submittedName>
        <fullName evidence="1">Uncharacterized protein</fullName>
    </submittedName>
</protein>
<evidence type="ECO:0000313" key="1">
    <source>
        <dbReference type="EMBL" id="OAY27554.1"/>
    </source>
</evidence>
<proteinExistence type="predicted"/>
<organism evidence="1">
    <name type="scientific">Manihot esculenta</name>
    <name type="common">Cassava</name>
    <name type="synonym">Jatropha manihot</name>
    <dbReference type="NCBI Taxonomy" id="3983"/>
    <lineage>
        <taxon>Eukaryota</taxon>
        <taxon>Viridiplantae</taxon>
        <taxon>Streptophyta</taxon>
        <taxon>Embryophyta</taxon>
        <taxon>Tracheophyta</taxon>
        <taxon>Spermatophyta</taxon>
        <taxon>Magnoliopsida</taxon>
        <taxon>eudicotyledons</taxon>
        <taxon>Gunneridae</taxon>
        <taxon>Pentapetalae</taxon>
        <taxon>rosids</taxon>
        <taxon>fabids</taxon>
        <taxon>Malpighiales</taxon>
        <taxon>Euphorbiaceae</taxon>
        <taxon>Crotonoideae</taxon>
        <taxon>Manihoteae</taxon>
        <taxon>Manihot</taxon>
    </lineage>
</organism>
<accession>A0A2C9UBN3</accession>